<keyword evidence="4" id="KW-0411">Iron-sulfur</keyword>
<dbReference type="PROSITE" id="PS51296">
    <property type="entry name" value="RIESKE"/>
    <property type="match status" value="1"/>
</dbReference>
<reference evidence="6 7" key="1">
    <citation type="journal article" date="2018" name="ISME J.">
        <title>Endosymbiont genomes yield clues of tubeworm success.</title>
        <authorList>
            <person name="Li Y."/>
            <person name="Liles M.R."/>
            <person name="Halanych K.M."/>
        </authorList>
    </citation>
    <scope>NUCLEOTIDE SEQUENCE [LARGE SCALE GENOMIC DNA]</scope>
    <source>
        <strain evidence="6">A1464</strain>
    </source>
</reference>
<evidence type="ECO:0000256" key="2">
    <source>
        <dbReference type="ARBA" id="ARBA00022723"/>
    </source>
</evidence>
<dbReference type="AlphaFoldDB" id="A0A370DBZ9"/>
<dbReference type="Gene3D" id="2.102.10.10">
    <property type="entry name" value="Rieske [2Fe-2S] iron-sulphur domain"/>
    <property type="match status" value="1"/>
</dbReference>
<evidence type="ECO:0000313" key="7">
    <source>
        <dbReference type="Proteomes" id="UP000254266"/>
    </source>
</evidence>
<dbReference type="EMBL" id="QFXC01000011">
    <property type="protein sequence ID" value="RDH82401.1"/>
    <property type="molecule type" value="Genomic_DNA"/>
</dbReference>
<dbReference type="PANTHER" id="PTHR40261:SF1">
    <property type="entry name" value="RIESKE DOMAIN-CONTAINING PROTEIN"/>
    <property type="match status" value="1"/>
</dbReference>
<evidence type="ECO:0000259" key="5">
    <source>
        <dbReference type="PROSITE" id="PS51296"/>
    </source>
</evidence>
<dbReference type="Pfam" id="PF00355">
    <property type="entry name" value="Rieske"/>
    <property type="match status" value="1"/>
</dbReference>
<keyword evidence="1" id="KW-0001">2Fe-2S</keyword>
<dbReference type="CDD" id="cd03467">
    <property type="entry name" value="Rieske"/>
    <property type="match status" value="1"/>
</dbReference>
<evidence type="ECO:0000256" key="4">
    <source>
        <dbReference type="ARBA" id="ARBA00023014"/>
    </source>
</evidence>
<dbReference type="GO" id="GO:0051537">
    <property type="term" value="F:2 iron, 2 sulfur cluster binding"/>
    <property type="evidence" value="ECO:0007669"/>
    <property type="project" value="UniProtKB-KW"/>
</dbReference>
<feature type="domain" description="Rieske" evidence="5">
    <location>
        <begin position="3"/>
        <end position="108"/>
    </location>
</feature>
<sequence>MLEQLCHIDEINDPGAKGFNLKQGRKERLLFIIKKEGQIYAYENQCPHAGINLEWQEDDFLDNEKNHIQCSVHGALFNIKNGDCMGGPCNGEGLTSAEVEVDNNGNVMLLA</sequence>
<dbReference type="PANTHER" id="PTHR40261">
    <property type="match status" value="1"/>
</dbReference>
<protein>
    <submittedName>
        <fullName evidence="6">(2Fe-2S)-binding protein</fullName>
    </submittedName>
</protein>
<dbReference type="InterPro" id="IPR036922">
    <property type="entry name" value="Rieske_2Fe-2S_sf"/>
</dbReference>
<evidence type="ECO:0000256" key="3">
    <source>
        <dbReference type="ARBA" id="ARBA00023004"/>
    </source>
</evidence>
<accession>A0A370DBZ9</accession>
<proteinExistence type="predicted"/>
<keyword evidence="2" id="KW-0479">Metal-binding</keyword>
<name>A0A370DBZ9_9GAMM</name>
<gene>
    <name evidence="6" type="ORF">DIZ80_08890</name>
</gene>
<keyword evidence="7" id="KW-1185">Reference proteome</keyword>
<dbReference type="GO" id="GO:0046872">
    <property type="term" value="F:metal ion binding"/>
    <property type="evidence" value="ECO:0007669"/>
    <property type="project" value="UniProtKB-KW"/>
</dbReference>
<dbReference type="Proteomes" id="UP000254266">
    <property type="component" value="Unassembled WGS sequence"/>
</dbReference>
<dbReference type="InterPro" id="IPR017941">
    <property type="entry name" value="Rieske_2Fe-2S"/>
</dbReference>
<keyword evidence="3" id="KW-0408">Iron</keyword>
<comment type="caution">
    <text evidence="6">The sequence shown here is derived from an EMBL/GenBank/DDBJ whole genome shotgun (WGS) entry which is preliminary data.</text>
</comment>
<organism evidence="6 7">
    <name type="scientific">endosymbiont of Galathealinum brachiosum</name>
    <dbReference type="NCBI Taxonomy" id="2200906"/>
    <lineage>
        <taxon>Bacteria</taxon>
        <taxon>Pseudomonadati</taxon>
        <taxon>Pseudomonadota</taxon>
        <taxon>Gammaproteobacteria</taxon>
        <taxon>sulfur-oxidizing symbionts</taxon>
    </lineage>
</organism>
<evidence type="ECO:0000313" key="6">
    <source>
        <dbReference type="EMBL" id="RDH82401.1"/>
    </source>
</evidence>
<dbReference type="SUPFAM" id="SSF50022">
    <property type="entry name" value="ISP domain"/>
    <property type="match status" value="1"/>
</dbReference>
<evidence type="ECO:0000256" key="1">
    <source>
        <dbReference type="ARBA" id="ARBA00022714"/>
    </source>
</evidence>